<comment type="similarity">
    <text evidence="1">Belongs to the glycosyltransferase 2 family.</text>
</comment>
<dbReference type="AlphaFoldDB" id="H8GFF7"/>
<dbReference type="InterPro" id="IPR001173">
    <property type="entry name" value="Glyco_trans_2-like"/>
</dbReference>
<evidence type="ECO:0000259" key="3">
    <source>
        <dbReference type="Pfam" id="PF00535"/>
    </source>
</evidence>
<reference evidence="4 5" key="1">
    <citation type="journal article" date="2012" name="Stand. Genomic Sci.">
        <title>Genome sequence of the soil bacterium Saccharomonospora azurea type strain (NA-128(T)).</title>
        <authorList>
            <person name="Klenk H.P."/>
            <person name="Held B."/>
            <person name="Lucas S."/>
            <person name="Lapidus A."/>
            <person name="Copeland A."/>
            <person name="Hammon N."/>
            <person name="Pitluck S."/>
            <person name="Goodwin L.A."/>
            <person name="Han C."/>
            <person name="Tapia R."/>
            <person name="Brambilla E.M."/>
            <person name="Potter G."/>
            <person name="Land M."/>
            <person name="Ivanova N."/>
            <person name="Rohde M."/>
            <person name="Goker M."/>
            <person name="Detter J.C."/>
            <person name="Kyrpides N.C."/>
            <person name="Woyke T."/>
        </authorList>
    </citation>
    <scope>NUCLEOTIDE SEQUENCE [LARGE SCALE GENOMIC DNA]</scope>
    <source>
        <strain evidence="4 5">NA-128</strain>
    </source>
</reference>
<dbReference type="CDD" id="cd04179">
    <property type="entry name" value="DPM_DPG-synthase_like"/>
    <property type="match status" value="1"/>
</dbReference>
<dbReference type="PANTHER" id="PTHR48090:SF7">
    <property type="entry name" value="RFBJ PROTEIN"/>
    <property type="match status" value="1"/>
</dbReference>
<dbReference type="EMBL" id="CM001466">
    <property type="protein sequence ID" value="EHY89056.1"/>
    <property type="molecule type" value="Genomic_DNA"/>
</dbReference>
<proteinExistence type="inferred from homology"/>
<dbReference type="GO" id="GO:0016740">
    <property type="term" value="F:transferase activity"/>
    <property type="evidence" value="ECO:0007669"/>
    <property type="project" value="UniProtKB-KW"/>
</dbReference>
<feature type="transmembrane region" description="Helical" evidence="2">
    <location>
        <begin position="390"/>
        <end position="410"/>
    </location>
</feature>
<gene>
    <name evidence="4" type="ORF">SacazDRAFT_02145</name>
</gene>
<protein>
    <submittedName>
        <fullName evidence="4">Glycosyl transferase</fullName>
    </submittedName>
</protein>
<dbReference type="PANTHER" id="PTHR48090">
    <property type="entry name" value="UNDECAPRENYL-PHOSPHATE 4-DEOXY-4-FORMAMIDO-L-ARABINOSE TRANSFERASE-RELATED"/>
    <property type="match status" value="1"/>
</dbReference>
<keyword evidence="2" id="KW-0472">Membrane</keyword>
<dbReference type="Proteomes" id="UP000004705">
    <property type="component" value="Chromosome"/>
</dbReference>
<evidence type="ECO:0000313" key="5">
    <source>
        <dbReference type="Proteomes" id="UP000004705"/>
    </source>
</evidence>
<evidence type="ECO:0000256" key="2">
    <source>
        <dbReference type="SAM" id="Phobius"/>
    </source>
</evidence>
<dbReference type="InterPro" id="IPR050256">
    <property type="entry name" value="Glycosyltransferase_2"/>
</dbReference>
<name>H8GFF7_9PSEU</name>
<accession>H8GFF7</accession>
<keyword evidence="5" id="KW-1185">Reference proteome</keyword>
<dbReference type="HOGENOM" id="CLU_371267_0_0_11"/>
<dbReference type="SUPFAM" id="SSF53448">
    <property type="entry name" value="Nucleotide-diphospho-sugar transferases"/>
    <property type="match status" value="1"/>
</dbReference>
<keyword evidence="2" id="KW-0812">Transmembrane</keyword>
<sequence>MTGFLRRHWLLFVLLAGGITLRVLVWLAYEPALLYIDSFRYLNNLDALRPTDLNPLGYTVVLKVLFAFGGLAFVQAVQHVVGVVLAVSLYALTLRHTSRRWIGALVAAPVLLDAYQLQIEALLMSEVWFQALLVGMLWVLLGRGEPTWWRAGGAGILLGLAVVTRTIGFTLVVPMVGYLVLAGGAWRSRAGWKRIGVRTAAGVLGVLAVLFPYSAYFYSQAGYWGLTGATGNVLYGRTASIADCAELPPGDAGLQLFCPDEPVDERHGIDYYTHFVYGDPNWPAEGLPDSRSKEELANQFAKEVMLNQPVDFVGSILRDFVKNFDPIKRTHHNDVPVERWQFQLSYPYYNIGDSSLEAYNAMTYAYDGVPPRANQDLAAFLRTYQLGGGYTWGPLLAAFAVCGLIAAAGVGRARRSGLRSAAFLATGSGLIILLGAASFEFSWRYQLPALVLLPLGGALGLAAMLGARKEPSGAAAGTRRTTLDDYPDDVDAEAVADFRQRYGNSPLTPLVVVIAAYNEAKGIGAVLRGMPTHCGDLPVSTLVVVDGATDNTAEVAHEAGAYVCVAPRNRGQGAALRLGYHLASECGARYIVTTDADGQYDNNEMPMLVKPLLDDTADFVTGSRRLGSYQHDSAIRWLGVRVFSWIATVLTLQKVTDTSFGFRAMRAELATSVTLREPQYQSSELLLGVMARGARVLEVPMTMRLRNNGSSKKGRSIKYGANYARVMLGTWIREYVLRGGKRAGRAVRTS</sequence>
<feature type="transmembrane region" description="Helical" evidence="2">
    <location>
        <begin position="195"/>
        <end position="218"/>
    </location>
</feature>
<organism evidence="4 5">
    <name type="scientific">Saccharomonospora azurea NA-128</name>
    <dbReference type="NCBI Taxonomy" id="882081"/>
    <lineage>
        <taxon>Bacteria</taxon>
        <taxon>Bacillati</taxon>
        <taxon>Actinomycetota</taxon>
        <taxon>Actinomycetes</taxon>
        <taxon>Pseudonocardiales</taxon>
        <taxon>Pseudonocardiaceae</taxon>
        <taxon>Saccharomonospora</taxon>
    </lineage>
</organism>
<keyword evidence="4" id="KW-0808">Transferase</keyword>
<dbReference type="Pfam" id="PF00535">
    <property type="entry name" value="Glycos_transf_2"/>
    <property type="match status" value="1"/>
</dbReference>
<evidence type="ECO:0000256" key="1">
    <source>
        <dbReference type="ARBA" id="ARBA00006739"/>
    </source>
</evidence>
<dbReference type="InterPro" id="IPR029044">
    <property type="entry name" value="Nucleotide-diphossugar_trans"/>
</dbReference>
<feature type="transmembrane region" description="Helical" evidence="2">
    <location>
        <begin position="153"/>
        <end position="183"/>
    </location>
</feature>
<evidence type="ECO:0000313" key="4">
    <source>
        <dbReference type="EMBL" id="EHY89056.1"/>
    </source>
</evidence>
<dbReference type="RefSeq" id="WP_005441329.1">
    <property type="nucleotide sequence ID" value="NZ_CM001466.1"/>
</dbReference>
<feature type="transmembrane region" description="Helical" evidence="2">
    <location>
        <begin position="422"/>
        <end position="439"/>
    </location>
</feature>
<dbReference type="OrthoDB" id="9810303at2"/>
<feature type="transmembrane region" description="Helical" evidence="2">
    <location>
        <begin position="445"/>
        <end position="465"/>
    </location>
</feature>
<dbReference type="Gene3D" id="3.90.550.10">
    <property type="entry name" value="Spore Coat Polysaccharide Biosynthesis Protein SpsA, Chain A"/>
    <property type="match status" value="1"/>
</dbReference>
<feature type="domain" description="Glycosyltransferase 2-like" evidence="3">
    <location>
        <begin position="512"/>
        <end position="668"/>
    </location>
</feature>
<feature type="transmembrane region" description="Helical" evidence="2">
    <location>
        <begin position="121"/>
        <end position="141"/>
    </location>
</feature>
<feature type="transmembrane region" description="Helical" evidence="2">
    <location>
        <begin position="9"/>
        <end position="29"/>
    </location>
</feature>
<feature type="transmembrane region" description="Helical" evidence="2">
    <location>
        <begin position="64"/>
        <end position="92"/>
    </location>
</feature>
<keyword evidence="2" id="KW-1133">Transmembrane helix</keyword>